<name>A0A1H8T1S4_9BACI</name>
<dbReference type="Gene3D" id="1.10.10.60">
    <property type="entry name" value="Homeodomain-like"/>
    <property type="match status" value="2"/>
</dbReference>
<keyword evidence="2" id="KW-0804">Transcription</keyword>
<evidence type="ECO:0000256" key="2">
    <source>
        <dbReference type="ARBA" id="ARBA00023163"/>
    </source>
</evidence>
<dbReference type="Pfam" id="PF06719">
    <property type="entry name" value="AraC_N"/>
    <property type="match status" value="1"/>
</dbReference>
<dbReference type="PANTHER" id="PTHR43436:SF1">
    <property type="entry name" value="TRANSCRIPTIONAL REGULATORY PROTEIN"/>
    <property type="match status" value="1"/>
</dbReference>
<feature type="domain" description="HTH araC/xylS-type" evidence="3">
    <location>
        <begin position="201"/>
        <end position="299"/>
    </location>
</feature>
<evidence type="ECO:0000256" key="1">
    <source>
        <dbReference type="ARBA" id="ARBA00023015"/>
    </source>
</evidence>
<dbReference type="AlphaFoldDB" id="A0A1H8T1S4"/>
<keyword evidence="4" id="KW-0238">DNA-binding</keyword>
<proteinExistence type="predicted"/>
<evidence type="ECO:0000313" key="5">
    <source>
        <dbReference type="Proteomes" id="UP000199300"/>
    </source>
</evidence>
<dbReference type="OrthoDB" id="34150at2"/>
<dbReference type="InterPro" id="IPR009057">
    <property type="entry name" value="Homeodomain-like_sf"/>
</dbReference>
<accession>A0A1H8T1S4</accession>
<dbReference type="PANTHER" id="PTHR43436">
    <property type="entry name" value="ARAC-FAMILY TRANSCRIPTIONAL REGULATOR"/>
    <property type="match status" value="1"/>
</dbReference>
<dbReference type="STRING" id="872970.SAMN04488134_11434"/>
<keyword evidence="5" id="KW-1185">Reference proteome</keyword>
<dbReference type="Proteomes" id="UP000199300">
    <property type="component" value="Unassembled WGS sequence"/>
</dbReference>
<protein>
    <submittedName>
        <fullName evidence="4">AraC-type DNA-binding protein</fullName>
    </submittedName>
</protein>
<evidence type="ECO:0000313" key="4">
    <source>
        <dbReference type="EMBL" id="SEO84548.1"/>
    </source>
</evidence>
<dbReference type="InterPro" id="IPR009594">
    <property type="entry name" value="Tscrpt_reg_HTH_AraC_N"/>
</dbReference>
<evidence type="ECO:0000259" key="3">
    <source>
        <dbReference type="PROSITE" id="PS01124"/>
    </source>
</evidence>
<sequence>MINGTMNDKINIYLKELGLLLGEFVSKDGINATDIPSLQLFRASHASEPLHAIYEPSLLLIVQGSKIVTLAEEDYQYDPTTYLVTSVHLPITGQIITATPDNPYLCIQINFTMDQILAIVNELNEVGATKVDSSRGIVINKVNNELLDAVLRLIRLLNTPKDIPFLSPSIIHEILYRVLRDKQGDVIKQFALAGSHAHNVAKVIACINRDYSKKMRMGELAKKVNMSTSSLHNQFKKVTAMTPLQYQKRMRLQEARRKLFSESTDAATVSFQVGYESPSQFSREYARLFGLPPVSDINRLKDSLTTDSTLI</sequence>
<dbReference type="InterPro" id="IPR018060">
    <property type="entry name" value="HTH_AraC"/>
</dbReference>
<reference evidence="4 5" key="1">
    <citation type="submission" date="2016-10" db="EMBL/GenBank/DDBJ databases">
        <authorList>
            <person name="de Groot N.N."/>
        </authorList>
    </citation>
    <scope>NUCLEOTIDE SEQUENCE [LARGE SCALE GENOMIC DNA]</scope>
    <source>
        <strain evidence="4 5">CGMCC 1.10434</strain>
    </source>
</reference>
<dbReference type="SUPFAM" id="SSF46689">
    <property type="entry name" value="Homeodomain-like"/>
    <property type="match status" value="2"/>
</dbReference>
<dbReference type="Pfam" id="PF12833">
    <property type="entry name" value="HTH_18"/>
    <property type="match status" value="1"/>
</dbReference>
<dbReference type="RefSeq" id="WP_091500004.1">
    <property type="nucleotide sequence ID" value="NZ_FODJ01000014.1"/>
</dbReference>
<keyword evidence="1" id="KW-0805">Transcription regulation</keyword>
<dbReference type="GO" id="GO:0003700">
    <property type="term" value="F:DNA-binding transcription factor activity"/>
    <property type="evidence" value="ECO:0007669"/>
    <property type="project" value="InterPro"/>
</dbReference>
<dbReference type="GO" id="GO:0043565">
    <property type="term" value="F:sequence-specific DNA binding"/>
    <property type="evidence" value="ECO:0007669"/>
    <property type="project" value="InterPro"/>
</dbReference>
<dbReference type="EMBL" id="FODJ01000014">
    <property type="protein sequence ID" value="SEO84548.1"/>
    <property type="molecule type" value="Genomic_DNA"/>
</dbReference>
<dbReference type="SMART" id="SM00342">
    <property type="entry name" value="HTH_ARAC"/>
    <property type="match status" value="1"/>
</dbReference>
<dbReference type="PROSITE" id="PS01124">
    <property type="entry name" value="HTH_ARAC_FAMILY_2"/>
    <property type="match status" value="1"/>
</dbReference>
<organism evidence="4 5">
    <name type="scientific">Amphibacillus marinus</name>
    <dbReference type="NCBI Taxonomy" id="872970"/>
    <lineage>
        <taxon>Bacteria</taxon>
        <taxon>Bacillati</taxon>
        <taxon>Bacillota</taxon>
        <taxon>Bacilli</taxon>
        <taxon>Bacillales</taxon>
        <taxon>Bacillaceae</taxon>
        <taxon>Amphibacillus</taxon>
    </lineage>
</organism>
<gene>
    <name evidence="4" type="ORF">SAMN04488134_11434</name>
</gene>